<dbReference type="EMBL" id="JBEGDD010000002">
    <property type="protein sequence ID" value="MEQ7154145.1"/>
    <property type="molecule type" value="Genomic_DNA"/>
</dbReference>
<protein>
    <recommendedName>
        <fullName evidence="3">DNA-binding protein</fullName>
    </recommendedName>
</protein>
<keyword evidence="2" id="KW-1185">Reference proteome</keyword>
<dbReference type="RefSeq" id="WP_349683325.1">
    <property type="nucleotide sequence ID" value="NZ_JBEGDD010000002.1"/>
</dbReference>
<dbReference type="Proteomes" id="UP001445732">
    <property type="component" value="Unassembled WGS sequence"/>
</dbReference>
<proteinExistence type="predicted"/>
<name>A0ABV1NJX9_9CAUL</name>
<evidence type="ECO:0000313" key="1">
    <source>
        <dbReference type="EMBL" id="MEQ7154145.1"/>
    </source>
</evidence>
<organism evidence="1 2">
    <name type="scientific">Brevundimonas aurifodinae</name>
    <dbReference type="NCBI Taxonomy" id="1508312"/>
    <lineage>
        <taxon>Bacteria</taxon>
        <taxon>Pseudomonadati</taxon>
        <taxon>Pseudomonadota</taxon>
        <taxon>Alphaproteobacteria</taxon>
        <taxon>Caulobacterales</taxon>
        <taxon>Caulobacteraceae</taxon>
        <taxon>Brevundimonas</taxon>
    </lineage>
</organism>
<accession>A0ABV1NJX9</accession>
<sequence>MTPDQHDAGSAVERDDDLLTRNQASEFLQRFGIRMKPTTLARAWSVGNGPPCRHIRGKPLYPRGVLRDWAEAQDSGLRRASWERPADERRAP</sequence>
<evidence type="ECO:0008006" key="3">
    <source>
        <dbReference type="Google" id="ProtNLM"/>
    </source>
</evidence>
<evidence type="ECO:0000313" key="2">
    <source>
        <dbReference type="Proteomes" id="UP001445732"/>
    </source>
</evidence>
<comment type="caution">
    <text evidence="1">The sequence shown here is derived from an EMBL/GenBank/DDBJ whole genome shotgun (WGS) entry which is preliminary data.</text>
</comment>
<gene>
    <name evidence="1" type="ORF">ABN401_02835</name>
</gene>
<reference evidence="1 2" key="1">
    <citation type="submission" date="2024-06" db="EMBL/GenBank/DDBJ databases">
        <title>Brevundimonas sp. C11.</title>
        <authorList>
            <person name="Maltman C."/>
        </authorList>
    </citation>
    <scope>NUCLEOTIDE SEQUENCE [LARGE SCALE GENOMIC DNA]</scope>
    <source>
        <strain evidence="1 2">C11</strain>
    </source>
</reference>